<dbReference type="AlphaFoldDB" id="A0A195FDK7"/>
<reference evidence="1 2" key="1">
    <citation type="submission" date="2016-03" db="EMBL/GenBank/DDBJ databases">
        <title>Trachymyrmex septentrionalis WGS genome.</title>
        <authorList>
            <person name="Nygaard S."/>
            <person name="Hu H."/>
            <person name="Boomsma J."/>
            <person name="Zhang G."/>
        </authorList>
    </citation>
    <scope>NUCLEOTIDE SEQUENCE [LARGE SCALE GENOMIC DNA]</scope>
    <source>
        <strain evidence="1">Tsep2-gDNA-1</strain>
        <tissue evidence="1">Whole body</tissue>
    </source>
</reference>
<dbReference type="Proteomes" id="UP000078541">
    <property type="component" value="Unassembled WGS sequence"/>
</dbReference>
<evidence type="ECO:0000313" key="2">
    <source>
        <dbReference type="Proteomes" id="UP000078541"/>
    </source>
</evidence>
<organism evidence="1 2">
    <name type="scientific">Trachymyrmex septentrionalis</name>
    <dbReference type="NCBI Taxonomy" id="34720"/>
    <lineage>
        <taxon>Eukaryota</taxon>
        <taxon>Metazoa</taxon>
        <taxon>Ecdysozoa</taxon>
        <taxon>Arthropoda</taxon>
        <taxon>Hexapoda</taxon>
        <taxon>Insecta</taxon>
        <taxon>Pterygota</taxon>
        <taxon>Neoptera</taxon>
        <taxon>Endopterygota</taxon>
        <taxon>Hymenoptera</taxon>
        <taxon>Apocrita</taxon>
        <taxon>Aculeata</taxon>
        <taxon>Formicoidea</taxon>
        <taxon>Formicidae</taxon>
        <taxon>Myrmicinae</taxon>
        <taxon>Trachymyrmex</taxon>
    </lineage>
</organism>
<sequence>MLATPTFLAGAIDRLPVFFPTFPDEFACYAGDRAYLQGWRLGPAPCIVGVRRLPLVYTGALYGVGCLVLKQCKLCVIMVGVAVVLLLQQQPPASNIPPECAHYLSMQPYRFDLSRRPVLSRHAIISCELSRCVTSTEILRALPWRDPAFPVYATTALYFYFISRDGKFFDGGVLSSITLRSIARHGDCFREGPPIRYVSTLDEADLKPWPLVIDHRVTVPLPNFKYAHTSQLVTTNYLGRLLALEEAI</sequence>
<gene>
    <name evidence="1" type="ORF">ALC56_06744</name>
</gene>
<accession>A0A195FDK7</accession>
<proteinExistence type="predicted"/>
<dbReference type="EMBL" id="KQ981636">
    <property type="protein sequence ID" value="KYN38745.1"/>
    <property type="molecule type" value="Genomic_DNA"/>
</dbReference>
<name>A0A195FDK7_9HYME</name>
<evidence type="ECO:0000313" key="1">
    <source>
        <dbReference type="EMBL" id="KYN38745.1"/>
    </source>
</evidence>
<protein>
    <submittedName>
        <fullName evidence="1">Uncharacterized protein</fullName>
    </submittedName>
</protein>
<keyword evidence="2" id="KW-1185">Reference proteome</keyword>